<dbReference type="PANTHER" id="PTHR22604">
    <property type="entry name" value="OXIDOREDUCTASES"/>
    <property type="match status" value="1"/>
</dbReference>
<comment type="catalytic activity">
    <reaction evidence="5">
        <text>D-xylose + NADP(+) = D-xylono-1,5-lactone + NADPH + H(+)</text>
        <dbReference type="Rhea" id="RHEA:22000"/>
        <dbReference type="ChEBI" id="CHEBI:15378"/>
        <dbReference type="ChEBI" id="CHEBI:15867"/>
        <dbReference type="ChEBI" id="CHEBI:53455"/>
        <dbReference type="ChEBI" id="CHEBI:57783"/>
        <dbReference type="ChEBI" id="CHEBI:58349"/>
        <dbReference type="EC" id="1.1.1.179"/>
    </reaction>
</comment>
<evidence type="ECO:0000256" key="5">
    <source>
        <dbReference type="ARBA" id="ARBA00049233"/>
    </source>
</evidence>
<dbReference type="InterPro" id="IPR036291">
    <property type="entry name" value="NAD(P)-bd_dom_sf"/>
</dbReference>
<dbReference type="Gene3D" id="3.30.360.10">
    <property type="entry name" value="Dihydrodipicolinate Reductase, domain 2"/>
    <property type="match status" value="1"/>
</dbReference>
<dbReference type="OMA" id="GEDWWMS"/>
<evidence type="ECO:0000259" key="6">
    <source>
        <dbReference type="Pfam" id="PF01408"/>
    </source>
</evidence>
<proteinExistence type="inferred from homology"/>
<keyword evidence="9" id="KW-1185">Reference proteome</keyword>
<dbReference type="Proteomes" id="UP000292082">
    <property type="component" value="Unassembled WGS sequence"/>
</dbReference>
<evidence type="ECO:0000256" key="2">
    <source>
        <dbReference type="ARBA" id="ARBA00023002"/>
    </source>
</evidence>
<dbReference type="InterPro" id="IPR000683">
    <property type="entry name" value="Gfo/Idh/MocA-like_OxRdtase_N"/>
</dbReference>
<dbReference type="STRING" id="114155.A0A4Q9P3B6"/>
<dbReference type="Pfam" id="PF22725">
    <property type="entry name" value="GFO_IDH_MocA_C3"/>
    <property type="match status" value="1"/>
</dbReference>
<reference evidence="8 9" key="1">
    <citation type="submission" date="2019-01" db="EMBL/GenBank/DDBJ databases">
        <title>Draft genome sequences of three monokaryotic isolates of the white-rot basidiomycete fungus Dichomitus squalens.</title>
        <authorList>
            <consortium name="DOE Joint Genome Institute"/>
            <person name="Lopez S.C."/>
            <person name="Andreopoulos B."/>
            <person name="Pangilinan J."/>
            <person name="Lipzen A."/>
            <person name="Riley R."/>
            <person name="Ahrendt S."/>
            <person name="Ng V."/>
            <person name="Barry K."/>
            <person name="Daum C."/>
            <person name="Grigoriev I.V."/>
            <person name="Hilden K.S."/>
            <person name="Makela M.R."/>
            <person name="de Vries R.P."/>
        </authorList>
    </citation>
    <scope>NUCLEOTIDE SEQUENCE [LARGE SCALE GENOMIC DNA]</scope>
    <source>
        <strain evidence="8 9">CBS 464.89</strain>
    </source>
</reference>
<protein>
    <recommendedName>
        <fullName evidence="3">D-xylose 1-dehydrogenase (NADP(+), D-xylono-1,5-lactone-forming)</fullName>
        <ecNumber evidence="3">1.1.1.179</ecNumber>
    </recommendedName>
    <alternativeName>
        <fullName evidence="4">D-xylose-NADP dehydrogenase</fullName>
    </alternativeName>
</protein>
<dbReference type="InterPro" id="IPR050984">
    <property type="entry name" value="Gfo/Idh/MocA_domain"/>
</dbReference>
<dbReference type="Pfam" id="PF01408">
    <property type="entry name" value="GFO_IDH_MocA"/>
    <property type="match status" value="1"/>
</dbReference>
<keyword evidence="2" id="KW-0560">Oxidoreductase</keyword>
<feature type="domain" description="Gfo/Idh/MocA-like oxidoreductase N-terminal" evidence="6">
    <location>
        <begin position="23"/>
        <end position="150"/>
    </location>
</feature>
<evidence type="ECO:0000313" key="9">
    <source>
        <dbReference type="Proteomes" id="UP000292082"/>
    </source>
</evidence>
<evidence type="ECO:0000313" key="8">
    <source>
        <dbReference type="EMBL" id="TBU58004.1"/>
    </source>
</evidence>
<dbReference type="SUPFAM" id="SSF51735">
    <property type="entry name" value="NAD(P)-binding Rossmann-fold domains"/>
    <property type="match status" value="1"/>
</dbReference>
<evidence type="ECO:0000256" key="1">
    <source>
        <dbReference type="ARBA" id="ARBA00010928"/>
    </source>
</evidence>
<evidence type="ECO:0000259" key="7">
    <source>
        <dbReference type="Pfam" id="PF22725"/>
    </source>
</evidence>
<dbReference type="Gene3D" id="3.40.50.720">
    <property type="entry name" value="NAD(P)-binding Rossmann-like Domain"/>
    <property type="match status" value="1"/>
</dbReference>
<dbReference type="PANTHER" id="PTHR22604:SF105">
    <property type="entry name" value="TRANS-1,2-DIHYDROBENZENE-1,2-DIOL DEHYDROGENASE"/>
    <property type="match status" value="1"/>
</dbReference>
<organism evidence="8 9">
    <name type="scientific">Dichomitus squalens</name>
    <dbReference type="NCBI Taxonomy" id="114155"/>
    <lineage>
        <taxon>Eukaryota</taxon>
        <taxon>Fungi</taxon>
        <taxon>Dikarya</taxon>
        <taxon>Basidiomycota</taxon>
        <taxon>Agaricomycotina</taxon>
        <taxon>Agaricomycetes</taxon>
        <taxon>Polyporales</taxon>
        <taxon>Polyporaceae</taxon>
        <taxon>Dichomitus</taxon>
    </lineage>
</organism>
<dbReference type="EMBL" id="ML145130">
    <property type="protein sequence ID" value="TBU58004.1"/>
    <property type="molecule type" value="Genomic_DNA"/>
</dbReference>
<dbReference type="EC" id="1.1.1.179" evidence="3"/>
<gene>
    <name evidence="8" type="ORF">BD310DRAFT_852080</name>
</gene>
<comment type="similarity">
    <text evidence="1">Belongs to the Gfo/Idh/MocA family.</text>
</comment>
<evidence type="ECO:0000256" key="4">
    <source>
        <dbReference type="ARBA" id="ARBA00042988"/>
    </source>
</evidence>
<name>A0A4Q9P3B6_9APHY</name>
<dbReference type="InterPro" id="IPR055170">
    <property type="entry name" value="GFO_IDH_MocA-like_dom"/>
</dbReference>
<accession>A0A4Q9P3B6</accession>
<dbReference type="AlphaFoldDB" id="A0A4Q9P3B6"/>
<evidence type="ECO:0000256" key="3">
    <source>
        <dbReference type="ARBA" id="ARBA00038984"/>
    </source>
</evidence>
<dbReference type="SUPFAM" id="SSF55347">
    <property type="entry name" value="Glyceraldehyde-3-phosphate dehydrogenase-like, C-terminal domain"/>
    <property type="match status" value="1"/>
</dbReference>
<sequence length="398" mass="44640">MLIYDILPFCVQTQRLIKNTSALRFGILGAARIGPEALFKPAKTHPDVVVTAVACRDKTRGQQYAQKHDIPRTFSGPNAYHGKSLHIYAQKLVTDPDIDVVYIALPNGLHFEWTMRALEAGKHVLVEKPLTNTAEEARQIFALAEEKGLVALEALHTVFHPANHRVREIIQSGELGKVKSVVSHFIFPRFISPLFFEKDDVRFHYDLGGGSMTDLGVYPLAEIRFVTSSDTVPLEVISAKAVGHPKDPERIDRAMHIVYALPNTDATAEVNIDFSAPGWGPFGLLPRMMRIDATIKLEGGSIFIYNFVMPAAFHFIRVTPKKGSGRFEQVYTFKGGKGERSWSTYRYQLEAFVDKVRGRTPSFWHEPISSISELETVERVYTKAGMQPRPASAYKRQG</sequence>
<dbReference type="GO" id="GO:0047837">
    <property type="term" value="F:D-xylose 1-dehydrogenase (NADP+) activity"/>
    <property type="evidence" value="ECO:0007669"/>
    <property type="project" value="UniProtKB-EC"/>
</dbReference>
<feature type="domain" description="GFO/IDH/MocA-like oxidoreductase" evidence="7">
    <location>
        <begin position="165"/>
        <end position="278"/>
    </location>
</feature>
<dbReference type="GO" id="GO:0000166">
    <property type="term" value="F:nucleotide binding"/>
    <property type="evidence" value="ECO:0007669"/>
    <property type="project" value="InterPro"/>
</dbReference>